<accession>A0A0C9ZJI4</accession>
<dbReference type="AlphaFoldDB" id="A0A0C9ZJI4"/>
<keyword evidence="2" id="KW-1185">Reference proteome</keyword>
<reference evidence="1 2" key="1">
    <citation type="submission" date="2014-04" db="EMBL/GenBank/DDBJ databases">
        <authorList>
            <consortium name="DOE Joint Genome Institute"/>
            <person name="Kuo A."/>
            <person name="Ruytinx J."/>
            <person name="Rineau F."/>
            <person name="Colpaert J."/>
            <person name="Kohler A."/>
            <person name="Nagy L.G."/>
            <person name="Floudas D."/>
            <person name="Copeland A."/>
            <person name="Barry K.W."/>
            <person name="Cichocki N."/>
            <person name="Veneault-Fourrey C."/>
            <person name="LaButti K."/>
            <person name="Lindquist E.A."/>
            <person name="Lipzen A."/>
            <person name="Lundell T."/>
            <person name="Morin E."/>
            <person name="Murat C."/>
            <person name="Sun H."/>
            <person name="Tunlid A."/>
            <person name="Henrissat B."/>
            <person name="Grigoriev I.V."/>
            <person name="Hibbett D.S."/>
            <person name="Martin F."/>
            <person name="Nordberg H.P."/>
            <person name="Cantor M.N."/>
            <person name="Hua S.X."/>
        </authorList>
    </citation>
    <scope>NUCLEOTIDE SEQUENCE [LARGE SCALE GENOMIC DNA]</scope>
    <source>
        <strain evidence="1 2">UH-Slu-Lm8-n1</strain>
    </source>
</reference>
<dbReference type="InParanoid" id="A0A0C9ZJI4"/>
<protein>
    <submittedName>
        <fullName evidence="1">Uncharacterized protein</fullName>
    </submittedName>
</protein>
<dbReference type="HOGENOM" id="CLU_2998024_0_0_1"/>
<proteinExistence type="predicted"/>
<dbReference type="Proteomes" id="UP000054485">
    <property type="component" value="Unassembled WGS sequence"/>
</dbReference>
<sequence>MALSGCSTTTGSEKIKQGINNLKSPSSLQLTLVVAILEIFLYTKQKRYQTVHSVRVQ</sequence>
<dbReference type="EMBL" id="KN835440">
    <property type="protein sequence ID" value="KIK37605.1"/>
    <property type="molecule type" value="Genomic_DNA"/>
</dbReference>
<evidence type="ECO:0000313" key="2">
    <source>
        <dbReference type="Proteomes" id="UP000054485"/>
    </source>
</evidence>
<reference evidence="2" key="2">
    <citation type="submission" date="2015-01" db="EMBL/GenBank/DDBJ databases">
        <title>Evolutionary Origins and Diversification of the Mycorrhizal Mutualists.</title>
        <authorList>
            <consortium name="DOE Joint Genome Institute"/>
            <consortium name="Mycorrhizal Genomics Consortium"/>
            <person name="Kohler A."/>
            <person name="Kuo A."/>
            <person name="Nagy L.G."/>
            <person name="Floudas D."/>
            <person name="Copeland A."/>
            <person name="Barry K.W."/>
            <person name="Cichocki N."/>
            <person name="Veneault-Fourrey C."/>
            <person name="LaButti K."/>
            <person name="Lindquist E.A."/>
            <person name="Lipzen A."/>
            <person name="Lundell T."/>
            <person name="Morin E."/>
            <person name="Murat C."/>
            <person name="Riley R."/>
            <person name="Ohm R."/>
            <person name="Sun H."/>
            <person name="Tunlid A."/>
            <person name="Henrissat B."/>
            <person name="Grigoriev I.V."/>
            <person name="Hibbett D.S."/>
            <person name="Martin F."/>
        </authorList>
    </citation>
    <scope>NUCLEOTIDE SEQUENCE [LARGE SCALE GENOMIC DNA]</scope>
    <source>
        <strain evidence="2">UH-Slu-Lm8-n1</strain>
    </source>
</reference>
<gene>
    <name evidence="1" type="ORF">CY34DRAFT_810142</name>
</gene>
<name>A0A0C9ZJI4_9AGAM</name>
<evidence type="ECO:0000313" key="1">
    <source>
        <dbReference type="EMBL" id="KIK37605.1"/>
    </source>
</evidence>
<organism evidence="1 2">
    <name type="scientific">Suillus luteus UH-Slu-Lm8-n1</name>
    <dbReference type="NCBI Taxonomy" id="930992"/>
    <lineage>
        <taxon>Eukaryota</taxon>
        <taxon>Fungi</taxon>
        <taxon>Dikarya</taxon>
        <taxon>Basidiomycota</taxon>
        <taxon>Agaricomycotina</taxon>
        <taxon>Agaricomycetes</taxon>
        <taxon>Agaricomycetidae</taxon>
        <taxon>Boletales</taxon>
        <taxon>Suillineae</taxon>
        <taxon>Suillaceae</taxon>
        <taxon>Suillus</taxon>
    </lineage>
</organism>